<dbReference type="PATRIC" id="fig|1082931.4.peg.3631"/>
<dbReference type="Pfam" id="PF13377">
    <property type="entry name" value="Peripla_BP_3"/>
    <property type="match status" value="1"/>
</dbReference>
<dbReference type="InterPro" id="IPR028082">
    <property type="entry name" value="Peripla_BP_I"/>
</dbReference>
<keyword evidence="2" id="KW-0238">DNA-binding</keyword>
<keyword evidence="6" id="KW-1185">Reference proteome</keyword>
<evidence type="ECO:0000256" key="1">
    <source>
        <dbReference type="ARBA" id="ARBA00023015"/>
    </source>
</evidence>
<protein>
    <submittedName>
        <fullName evidence="5">Putative hth-type transcriptional regulator</fullName>
    </submittedName>
</protein>
<dbReference type="InterPro" id="IPR000843">
    <property type="entry name" value="HTH_LacI"/>
</dbReference>
<dbReference type="HOGENOM" id="CLU_037628_6_3_5"/>
<evidence type="ECO:0000259" key="4">
    <source>
        <dbReference type="PROSITE" id="PS50932"/>
    </source>
</evidence>
<dbReference type="CDD" id="cd01392">
    <property type="entry name" value="HTH_LacI"/>
    <property type="match status" value="1"/>
</dbReference>
<evidence type="ECO:0000256" key="2">
    <source>
        <dbReference type="ARBA" id="ARBA00023125"/>
    </source>
</evidence>
<evidence type="ECO:0000313" key="6">
    <source>
        <dbReference type="Proteomes" id="UP000008850"/>
    </source>
</evidence>
<dbReference type="Gene3D" id="1.10.260.40">
    <property type="entry name" value="lambda repressor-like DNA-binding domains"/>
    <property type="match status" value="1"/>
</dbReference>
<keyword evidence="1" id="KW-0805">Transcription regulation</keyword>
<proteinExistence type="predicted"/>
<accession>G4RBM3</accession>
<dbReference type="EMBL" id="CP003075">
    <property type="protein sequence ID" value="AEQ53664.1"/>
    <property type="molecule type" value="Genomic_DNA"/>
</dbReference>
<dbReference type="GO" id="GO:0003700">
    <property type="term" value="F:DNA-binding transcription factor activity"/>
    <property type="evidence" value="ECO:0007669"/>
    <property type="project" value="TreeGrafter"/>
</dbReference>
<sequence length="353" mass="39123">MEETPLQAARARTLKELAERLGVSVTTVSRALAGHEQIARRTRERVAQAARDMGYVPNIAGRQLVSGRSNFVGFIIPLRGPNFMDSYLGEFVTGLSEGLVSHGIDLIIATVQSGQSELDVLRHLVESGRADGVVIPRIAAQDERVEYLCHHDFPFVAHGRVENPELTYSWLDADGQSAFEEAFDLLYALGHRHFGIVSISEEMTFRNLRERGFKLAMERRNDPELRLDIVRAPRFDRGEMVSAIGRLLDAPNRPTAIMGLFDEIALTIMDEAKRREISIPRDMSVLGFDNIAASAYAPPGLTTFEVETRSMAREIAHILVRRIEGEPAGQGNTLIRPTLVARASHGPVPLNGH</sequence>
<dbReference type="InterPro" id="IPR010982">
    <property type="entry name" value="Lambda_DNA-bd_dom_sf"/>
</dbReference>
<dbReference type="PROSITE" id="PS50932">
    <property type="entry name" value="HTH_LACI_2"/>
    <property type="match status" value="1"/>
</dbReference>
<dbReference type="Proteomes" id="UP000008850">
    <property type="component" value="Chromosome"/>
</dbReference>
<dbReference type="PANTHER" id="PTHR30146">
    <property type="entry name" value="LACI-RELATED TRANSCRIPTIONAL REPRESSOR"/>
    <property type="match status" value="1"/>
</dbReference>
<dbReference type="eggNOG" id="COG1609">
    <property type="taxonomic scope" value="Bacteria"/>
</dbReference>
<organism evidence="5 6">
    <name type="scientific">Pelagibacterium halotolerans (strain DSM 22347 / JCM 15775 / CGMCC 1.7692 / B2)</name>
    <dbReference type="NCBI Taxonomy" id="1082931"/>
    <lineage>
        <taxon>Bacteria</taxon>
        <taxon>Pseudomonadati</taxon>
        <taxon>Pseudomonadota</taxon>
        <taxon>Alphaproteobacteria</taxon>
        <taxon>Hyphomicrobiales</taxon>
        <taxon>Devosiaceae</taxon>
        <taxon>Pelagibacterium</taxon>
    </lineage>
</organism>
<dbReference type="AlphaFoldDB" id="G4RBM3"/>
<dbReference type="Gene3D" id="3.40.50.2300">
    <property type="match status" value="2"/>
</dbReference>
<gene>
    <name evidence="5" type="ordered locus">KKY_3682</name>
</gene>
<dbReference type="KEGG" id="phl:KKY_3682"/>
<feature type="domain" description="HTH lacI-type" evidence="4">
    <location>
        <begin position="12"/>
        <end position="66"/>
    </location>
</feature>
<evidence type="ECO:0000256" key="3">
    <source>
        <dbReference type="ARBA" id="ARBA00023163"/>
    </source>
</evidence>
<dbReference type="Pfam" id="PF00356">
    <property type="entry name" value="LacI"/>
    <property type="match status" value="1"/>
</dbReference>
<dbReference type="SUPFAM" id="SSF47413">
    <property type="entry name" value="lambda repressor-like DNA-binding domains"/>
    <property type="match status" value="1"/>
</dbReference>
<evidence type="ECO:0000313" key="5">
    <source>
        <dbReference type="EMBL" id="AEQ53664.1"/>
    </source>
</evidence>
<dbReference type="GO" id="GO:0000976">
    <property type="term" value="F:transcription cis-regulatory region binding"/>
    <property type="evidence" value="ECO:0007669"/>
    <property type="project" value="TreeGrafter"/>
</dbReference>
<dbReference type="STRING" id="1082931.KKY_3682"/>
<dbReference type="SUPFAM" id="SSF53822">
    <property type="entry name" value="Periplasmic binding protein-like I"/>
    <property type="match status" value="1"/>
</dbReference>
<keyword evidence="3" id="KW-0804">Transcription</keyword>
<dbReference type="SMART" id="SM00354">
    <property type="entry name" value="HTH_LACI"/>
    <property type="match status" value="1"/>
</dbReference>
<dbReference type="PANTHER" id="PTHR30146:SF153">
    <property type="entry name" value="LACTOSE OPERON REPRESSOR"/>
    <property type="match status" value="1"/>
</dbReference>
<dbReference type="InterPro" id="IPR046335">
    <property type="entry name" value="LacI/GalR-like_sensor"/>
</dbReference>
<name>G4RBM3_PELHB</name>
<reference evidence="5 6" key="1">
    <citation type="journal article" date="2012" name="J. Bacteriol.">
        <title>Complete genome sequence of Pelagibacterium halotolerans B2T.</title>
        <authorList>
            <person name="Huo Y.Y."/>
            <person name="Cheng H."/>
            <person name="Han X.F."/>
            <person name="Jiang X.W."/>
            <person name="Sun C."/>
            <person name="Zhang X.Q."/>
            <person name="Zhu X.F."/>
            <person name="Liu Y.F."/>
            <person name="Li P.F."/>
            <person name="Ni P.X."/>
            <person name="Wu M."/>
        </authorList>
    </citation>
    <scope>NUCLEOTIDE SEQUENCE [LARGE SCALE GENOMIC DNA]</scope>
    <source>
        <strain evidence="6">DSM 22347 / JCM 15775 / CGMCC 1.7692 / B2</strain>
    </source>
</reference>